<evidence type="ECO:0000256" key="4">
    <source>
        <dbReference type="ARBA" id="ARBA00022741"/>
    </source>
</evidence>
<dbReference type="AlphaFoldDB" id="A0A913YX02"/>
<evidence type="ECO:0000256" key="1">
    <source>
        <dbReference type="ARBA" id="ARBA00004496"/>
    </source>
</evidence>
<organism evidence="7 8">
    <name type="scientific">Exaiptasia diaphana</name>
    <name type="common">Tropical sea anemone</name>
    <name type="synonym">Aiptasia pulchella</name>
    <dbReference type="NCBI Taxonomy" id="2652724"/>
    <lineage>
        <taxon>Eukaryota</taxon>
        <taxon>Metazoa</taxon>
        <taxon>Cnidaria</taxon>
        <taxon>Anthozoa</taxon>
        <taxon>Hexacorallia</taxon>
        <taxon>Actiniaria</taxon>
        <taxon>Aiptasiidae</taxon>
        <taxon>Exaiptasia</taxon>
    </lineage>
</organism>
<dbReference type="EnsemblMetazoa" id="XM_028663797.1">
    <property type="protein sequence ID" value="XP_028519598.1"/>
    <property type="gene ID" value="LOC110254303"/>
</dbReference>
<accession>A0A913YX02</accession>
<protein>
    <recommendedName>
        <fullName evidence="6">NACHT domain-containing protein</fullName>
    </recommendedName>
</protein>
<dbReference type="SUPFAM" id="SSF52047">
    <property type="entry name" value="RNI-like"/>
    <property type="match status" value="1"/>
</dbReference>
<keyword evidence="5" id="KW-0067">ATP-binding</keyword>
<keyword evidence="4" id="KW-0547">Nucleotide-binding</keyword>
<dbReference type="RefSeq" id="XP_020916937.1">
    <property type="nucleotide sequence ID" value="XM_021061278.2"/>
</dbReference>
<dbReference type="Gene3D" id="3.80.10.10">
    <property type="entry name" value="Ribonuclease Inhibitor"/>
    <property type="match status" value="1"/>
</dbReference>
<dbReference type="GO" id="GO:0005524">
    <property type="term" value="F:ATP binding"/>
    <property type="evidence" value="ECO:0007669"/>
    <property type="project" value="UniProtKB-KW"/>
</dbReference>
<dbReference type="Gene3D" id="3.40.50.300">
    <property type="entry name" value="P-loop containing nucleotide triphosphate hydrolases"/>
    <property type="match status" value="1"/>
</dbReference>
<evidence type="ECO:0000313" key="7">
    <source>
        <dbReference type="EnsemblMetazoa" id="XP_028519598.1"/>
    </source>
</evidence>
<proteinExistence type="predicted"/>
<dbReference type="RefSeq" id="XP_028519598.1">
    <property type="nucleotide sequence ID" value="XM_028663797.1"/>
</dbReference>
<dbReference type="Pfam" id="PF05729">
    <property type="entry name" value="NACHT"/>
    <property type="match status" value="1"/>
</dbReference>
<dbReference type="InterPro" id="IPR027417">
    <property type="entry name" value="P-loop_NTPase"/>
</dbReference>
<evidence type="ECO:0000256" key="5">
    <source>
        <dbReference type="ARBA" id="ARBA00022840"/>
    </source>
</evidence>
<dbReference type="GeneID" id="110254303"/>
<dbReference type="GO" id="GO:0005737">
    <property type="term" value="C:cytoplasm"/>
    <property type="evidence" value="ECO:0007669"/>
    <property type="project" value="TreeGrafter"/>
</dbReference>
<dbReference type="SUPFAM" id="SSF52540">
    <property type="entry name" value="P-loop containing nucleoside triphosphate hydrolases"/>
    <property type="match status" value="1"/>
</dbReference>
<dbReference type="InterPro" id="IPR032675">
    <property type="entry name" value="LRR_dom_sf"/>
</dbReference>
<name>A0A913YX02_EXADI</name>
<dbReference type="InterPro" id="IPR050637">
    <property type="entry name" value="NLRP_innate_immun_reg"/>
</dbReference>
<evidence type="ECO:0000256" key="2">
    <source>
        <dbReference type="ARBA" id="ARBA00022490"/>
    </source>
</evidence>
<evidence type="ECO:0000259" key="6">
    <source>
        <dbReference type="PROSITE" id="PS50837"/>
    </source>
</evidence>
<dbReference type="InterPro" id="IPR007111">
    <property type="entry name" value="NACHT_NTPase"/>
</dbReference>
<dbReference type="PROSITE" id="PS50837">
    <property type="entry name" value="NACHT"/>
    <property type="match status" value="1"/>
</dbReference>
<comment type="subcellular location">
    <subcellularLocation>
        <location evidence="1">Cytoplasm</location>
    </subcellularLocation>
</comment>
<sequence>MLEETERNYCCLVLLLSRVGLEKLRQLFINEWNSAGGFVPWTDCPQNGTDLLTKFTPLPYEKAKVQSGDTTTWDLSLFVKALLYSAPPFVPKSKTALFAGLKCLKKTRNQLCHTGSGKIESAEFAILYADVCNALFLVGASANDFKQVEKDVHQPLREVLSLVKQCSLKDADILNGIGAINDRLELLSLQRPDSSDLSSEDVKLYSIKLKEAIAMQTDLLPRRRHRSRLKTDDIFTNLTVYQGKQNSQEKAQEDERARKTVTKIAEIFVGENGEGDPKSILVSGEPGIGKTLFLRKIVRDWSTDCISIPKIKFIFLITFRQLVLLSKKELALKELLNRSPLLNETTKMDEKLMDYIIQHPDQLFVALDGFDKYKDHSKLTGDFESQFTNDVETKMPVVALVSKLIQKKILRDSVIMITSRPGEANELDKKLHFDRCVEITGFSEEQVLQYVEKYFNSEPEEVKKMAMEKVKGSAHFMSFGHVPLRCFLMCAVIEYEIQNNITRDKSVPLKLTQFYCEVIRCLVKISKELSSLDNQSALSAVEKTLDNFSELAAQLAEQNRFTFTQKDLEELKLSEAEMSYLKSSSLIFCYPVASDSPFPQTTLEYCFSHLTIQEFFVACHLVKKRAMAAQETSEMVHIFTSGLLGLDQENNNDKLMSKVLKSVCKQVENEWRQRVVLLRCLREYGLEKEFTIQELTTNRDYRYWDSDGWIRLSGVTDDTDCDALAMLVEYTATSISLPPHTLYISSSQITITMLNRLLLSLHHSNSTITRLLLVWCSLNDEHVKCLCKYLPNMNITELDLSGNQITDVGVHHIIHHLSSNLTALGLTGNPISRECRKSIEFCNSIYAGLTYRRTYTNTEVSKGEILRKKVTWKESSDKEGNSAAKRSLAEELGVADALDCHLERISCNNEISDQDIVELEQLLADAGAGTWNNALCEYGIDKRSLLFAIARVFSFLKPKLEEYERMNNLTRSDIVDVTFLAHGGVSDPLLPCRVHFLNDEQIESVILYIPWGCKLDASAAYGIATGTITTTNVNFIGLLNEDKRLRCWNNLPMDGTEIPNIVFTRVSLDEVVIQQLQQIDSAFRRGVRGVFVPFLPEETNLNEIPLSILCIAVALCAYLKKVPWKYRIHIASCLYPMKFDSSILVRSRDPRDLWPRVKCSQYWDIPIVAPHPVTMTMNMDNTDLGLQNVFHCLNNYFSV</sequence>
<dbReference type="KEGG" id="epa:110254303"/>
<dbReference type="OrthoDB" id="5985050at2759"/>
<dbReference type="PANTHER" id="PTHR45690:SF19">
    <property type="entry name" value="NACHT, LRR AND PYD DOMAINS-CONTAINING PROTEIN 3"/>
    <property type="match status" value="1"/>
</dbReference>
<reference evidence="7" key="1">
    <citation type="submission" date="2022-11" db="UniProtKB">
        <authorList>
            <consortium name="EnsemblMetazoa"/>
        </authorList>
    </citation>
    <scope>IDENTIFICATION</scope>
</reference>
<keyword evidence="3" id="KW-0677">Repeat</keyword>
<evidence type="ECO:0000256" key="3">
    <source>
        <dbReference type="ARBA" id="ARBA00022737"/>
    </source>
</evidence>
<dbReference type="PANTHER" id="PTHR45690">
    <property type="entry name" value="NACHT, LRR AND PYD DOMAINS-CONTAINING PROTEIN 12"/>
    <property type="match status" value="1"/>
</dbReference>
<keyword evidence="2" id="KW-0963">Cytoplasm</keyword>
<dbReference type="Proteomes" id="UP000887567">
    <property type="component" value="Unplaced"/>
</dbReference>
<evidence type="ECO:0000313" key="8">
    <source>
        <dbReference type="Proteomes" id="UP000887567"/>
    </source>
</evidence>
<dbReference type="EnsemblMetazoa" id="XM_021061278.2">
    <property type="protein sequence ID" value="XP_020916937.1"/>
    <property type="gene ID" value="LOC110254303"/>
</dbReference>
<feature type="domain" description="NACHT" evidence="6">
    <location>
        <begin position="278"/>
        <end position="422"/>
    </location>
</feature>
<keyword evidence="8" id="KW-1185">Reference proteome</keyword>